<evidence type="ECO:0000256" key="7">
    <source>
        <dbReference type="SAM" id="Phobius"/>
    </source>
</evidence>
<keyword evidence="9" id="KW-1185">Reference proteome</keyword>
<evidence type="ECO:0000313" key="8">
    <source>
        <dbReference type="EMBL" id="GFG91606.1"/>
    </source>
</evidence>
<feature type="transmembrane region" description="Helical" evidence="7">
    <location>
        <begin position="12"/>
        <end position="32"/>
    </location>
</feature>
<dbReference type="InterPro" id="IPR038468">
    <property type="entry name" value="MmpS_C"/>
</dbReference>
<evidence type="ECO:0000256" key="3">
    <source>
        <dbReference type="ARBA" id="ARBA00022475"/>
    </source>
</evidence>
<dbReference type="Pfam" id="PF05423">
    <property type="entry name" value="Mycobact_memb"/>
    <property type="match status" value="1"/>
</dbReference>
<evidence type="ECO:0000256" key="5">
    <source>
        <dbReference type="ARBA" id="ARBA00022989"/>
    </source>
</evidence>
<dbReference type="InterPro" id="IPR008693">
    <property type="entry name" value="MmpS"/>
</dbReference>
<gene>
    <name evidence="8" type="primary">mmpS1</name>
    <name evidence="8" type="ORF">MBOU_36480</name>
</gene>
<dbReference type="Gene3D" id="2.60.40.2880">
    <property type="entry name" value="MmpS1-5, C-terminal soluble domain"/>
    <property type="match status" value="1"/>
</dbReference>
<comment type="caution">
    <text evidence="8">The sequence shown here is derived from an EMBL/GenBank/DDBJ whole genome shotgun (WGS) entry which is preliminary data.</text>
</comment>
<sequence>MKPKGSSMIRRIWIPIVMVVVVVVGGCVVWRLHGVFGSHQRVSSAGNADVIVAFNPKHVLLEVWGPTGAVANVNYLDADAQPQRVDHAIIPWSIMIVTTLPAVIADVVAQGESEALGCRITVNGVIRDERMVKSSHAQASCLVKSA</sequence>
<protein>
    <submittedName>
        <fullName evidence="8">Putative transport accessory protein MmpS1</fullName>
    </submittedName>
</protein>
<comment type="similarity">
    <text evidence="2">Belongs to the MmpS family.</text>
</comment>
<evidence type="ECO:0000256" key="1">
    <source>
        <dbReference type="ARBA" id="ARBA00004236"/>
    </source>
</evidence>
<dbReference type="GO" id="GO:0005886">
    <property type="term" value="C:plasma membrane"/>
    <property type="evidence" value="ECO:0007669"/>
    <property type="project" value="UniProtKB-SubCell"/>
</dbReference>
<evidence type="ECO:0000313" key="9">
    <source>
        <dbReference type="Proteomes" id="UP000465360"/>
    </source>
</evidence>
<name>A0A7I9YSH2_MYCBU</name>
<dbReference type="PROSITE" id="PS51257">
    <property type="entry name" value="PROKAR_LIPOPROTEIN"/>
    <property type="match status" value="1"/>
</dbReference>
<proteinExistence type="inferred from homology"/>
<keyword evidence="3" id="KW-1003">Cell membrane</keyword>
<dbReference type="EMBL" id="BLKZ01000001">
    <property type="protein sequence ID" value="GFG91606.1"/>
    <property type="molecule type" value="Genomic_DNA"/>
</dbReference>
<accession>A0A7I9YSH2</accession>
<keyword evidence="6 7" id="KW-0472">Membrane</keyword>
<reference evidence="8 9" key="1">
    <citation type="journal article" date="2019" name="Emerg. Microbes Infect.">
        <title>Comprehensive subspecies identification of 175 nontuberculous mycobacteria species based on 7547 genomic profiles.</title>
        <authorList>
            <person name="Matsumoto Y."/>
            <person name="Kinjo T."/>
            <person name="Motooka D."/>
            <person name="Nabeya D."/>
            <person name="Jung N."/>
            <person name="Uechi K."/>
            <person name="Horii T."/>
            <person name="Iida T."/>
            <person name="Fujita J."/>
            <person name="Nakamura S."/>
        </authorList>
    </citation>
    <scope>NUCLEOTIDE SEQUENCE [LARGE SCALE GENOMIC DNA]</scope>
    <source>
        <strain evidence="8 9">JCM 30725</strain>
    </source>
</reference>
<evidence type="ECO:0000256" key="2">
    <source>
        <dbReference type="ARBA" id="ARBA00007531"/>
    </source>
</evidence>
<evidence type="ECO:0000256" key="6">
    <source>
        <dbReference type="ARBA" id="ARBA00023136"/>
    </source>
</evidence>
<comment type="subcellular location">
    <subcellularLocation>
        <location evidence="1">Cell membrane</location>
    </subcellularLocation>
</comment>
<dbReference type="Proteomes" id="UP000465360">
    <property type="component" value="Unassembled WGS sequence"/>
</dbReference>
<keyword evidence="5 7" id="KW-1133">Transmembrane helix</keyword>
<dbReference type="AlphaFoldDB" id="A0A7I9YSH2"/>
<evidence type="ECO:0000256" key="4">
    <source>
        <dbReference type="ARBA" id="ARBA00022692"/>
    </source>
</evidence>
<organism evidence="8 9">
    <name type="scientific">Mycobacterium bourgelatii</name>
    <dbReference type="NCBI Taxonomy" id="1273442"/>
    <lineage>
        <taxon>Bacteria</taxon>
        <taxon>Bacillati</taxon>
        <taxon>Actinomycetota</taxon>
        <taxon>Actinomycetes</taxon>
        <taxon>Mycobacteriales</taxon>
        <taxon>Mycobacteriaceae</taxon>
        <taxon>Mycobacterium</taxon>
    </lineage>
</organism>
<keyword evidence="4 7" id="KW-0812">Transmembrane</keyword>